<evidence type="ECO:0000313" key="5">
    <source>
        <dbReference type="EMBL" id="GAA1531308.1"/>
    </source>
</evidence>
<accession>A0ABN2B1V0</accession>
<proteinExistence type="predicted"/>
<protein>
    <submittedName>
        <fullName evidence="5">Zf-HC2 domain-containing protein</fullName>
    </submittedName>
</protein>
<keyword evidence="3" id="KW-1133">Transmembrane helix</keyword>
<evidence type="ECO:0000313" key="6">
    <source>
        <dbReference type="Proteomes" id="UP001500363"/>
    </source>
</evidence>
<evidence type="ECO:0000256" key="2">
    <source>
        <dbReference type="ARBA" id="ARBA00023163"/>
    </source>
</evidence>
<dbReference type="EMBL" id="BAAANC010000002">
    <property type="protein sequence ID" value="GAA1531308.1"/>
    <property type="molecule type" value="Genomic_DNA"/>
</dbReference>
<reference evidence="5 6" key="1">
    <citation type="journal article" date="2019" name="Int. J. Syst. Evol. Microbiol.">
        <title>The Global Catalogue of Microorganisms (GCM) 10K type strain sequencing project: providing services to taxonomists for standard genome sequencing and annotation.</title>
        <authorList>
            <consortium name="The Broad Institute Genomics Platform"/>
            <consortium name="The Broad Institute Genome Sequencing Center for Infectious Disease"/>
            <person name="Wu L."/>
            <person name="Ma J."/>
        </authorList>
    </citation>
    <scope>NUCLEOTIDE SEQUENCE [LARGE SCALE GENOMIC DNA]</scope>
    <source>
        <strain evidence="5 6">JCM 14303</strain>
    </source>
</reference>
<keyword evidence="6" id="KW-1185">Reference proteome</keyword>
<evidence type="ECO:0000259" key="4">
    <source>
        <dbReference type="Pfam" id="PF13490"/>
    </source>
</evidence>
<dbReference type="Proteomes" id="UP001500363">
    <property type="component" value="Unassembled WGS sequence"/>
</dbReference>
<feature type="transmembrane region" description="Helical" evidence="3">
    <location>
        <begin position="87"/>
        <end position="108"/>
    </location>
</feature>
<feature type="domain" description="Putative zinc-finger" evidence="4">
    <location>
        <begin position="8"/>
        <end position="35"/>
    </location>
</feature>
<keyword evidence="3" id="KW-0472">Membrane</keyword>
<keyword evidence="3" id="KW-0812">Transmembrane</keyword>
<organism evidence="5 6">
    <name type="scientific">Kribbella lupini</name>
    <dbReference type="NCBI Taxonomy" id="291602"/>
    <lineage>
        <taxon>Bacteria</taxon>
        <taxon>Bacillati</taxon>
        <taxon>Actinomycetota</taxon>
        <taxon>Actinomycetes</taxon>
        <taxon>Propionibacteriales</taxon>
        <taxon>Kribbellaceae</taxon>
        <taxon>Kribbella</taxon>
    </lineage>
</organism>
<evidence type="ECO:0000256" key="3">
    <source>
        <dbReference type="SAM" id="Phobius"/>
    </source>
</evidence>
<gene>
    <name evidence="5" type="ORF">GCM10009741_36830</name>
</gene>
<dbReference type="Gene3D" id="1.10.10.1320">
    <property type="entry name" value="Anti-sigma factor, zinc-finger domain"/>
    <property type="match status" value="1"/>
</dbReference>
<evidence type="ECO:0000256" key="1">
    <source>
        <dbReference type="ARBA" id="ARBA00023015"/>
    </source>
</evidence>
<comment type="caution">
    <text evidence="5">The sequence shown here is derived from an EMBL/GenBank/DDBJ whole genome shotgun (WGS) entry which is preliminary data.</text>
</comment>
<sequence>MATEHADIDGYVDGELDTAGAEQVEQHLAGCASCREEVNALRELQSFLQEVPAEALLDGPPEDADLLLQRTLRQVRKESATPGRGRVAVIASIAAVAAVAAVVGGVLIGRNTVDNPPIAGPEPTPTASAVPGTRFASSVDARTGARLTVRVEPAAGFVRVNVAVTGLPANEPCRLVVVGKDGRRETAGSWLVSEKGAANGTTLDGTALIDPADVAAVLIENTSGQQFVKTAV</sequence>
<name>A0ABN2B1V0_9ACTN</name>
<keyword evidence="1" id="KW-0805">Transcription regulation</keyword>
<dbReference type="InterPro" id="IPR041916">
    <property type="entry name" value="Anti_sigma_zinc_sf"/>
</dbReference>
<dbReference type="Pfam" id="PF13490">
    <property type="entry name" value="zf-HC2"/>
    <property type="match status" value="1"/>
</dbReference>
<dbReference type="InterPro" id="IPR027383">
    <property type="entry name" value="Znf_put"/>
</dbReference>
<keyword evidence="2" id="KW-0804">Transcription</keyword>
<dbReference type="RefSeq" id="WP_344175457.1">
    <property type="nucleotide sequence ID" value="NZ_BAAANC010000002.1"/>
</dbReference>